<dbReference type="EMBL" id="JAKCXM010005341">
    <property type="protein sequence ID" value="KAJ0388996.1"/>
    <property type="molecule type" value="Genomic_DNA"/>
</dbReference>
<name>A0AAD5LP18_PYTIN</name>
<dbReference type="Proteomes" id="UP001209570">
    <property type="component" value="Unassembled WGS sequence"/>
</dbReference>
<evidence type="ECO:0000313" key="4">
    <source>
        <dbReference type="Proteomes" id="UP001209570"/>
    </source>
</evidence>
<keyword evidence="1" id="KW-0472">Membrane</keyword>
<dbReference type="GO" id="GO:0045505">
    <property type="term" value="F:dynein intermediate chain binding"/>
    <property type="evidence" value="ECO:0007669"/>
    <property type="project" value="InterPro"/>
</dbReference>
<accession>A0AAD5LP18</accession>
<evidence type="ECO:0000313" key="3">
    <source>
        <dbReference type="EMBL" id="KAJ0388996.1"/>
    </source>
</evidence>
<feature type="domain" description="Dynein heavy chain AAA 5 extension" evidence="2">
    <location>
        <begin position="19"/>
        <end position="135"/>
    </location>
</feature>
<proteinExistence type="predicted"/>
<sequence>MESWVAKRSEEVERTFLPALFDRYVDTTYEMTRKGYKQVAPVRLINQVSTICYLLEGLLAAVPPERKTQDIIEAIFVFCATWAFGGPLIVDKSVDYRKNFHELWIATFPNVKYPKEGLCFDYFWNVETNEFEHWSSRVPKYAPAPIGNGPAETPRS</sequence>
<evidence type="ECO:0000256" key="1">
    <source>
        <dbReference type="SAM" id="Phobius"/>
    </source>
</evidence>
<dbReference type="PANTHER" id="PTHR22878">
    <property type="entry name" value="DYNEIN HEAVY CHAIN 6, AXONEMAL-LIKE-RELATED"/>
    <property type="match status" value="1"/>
</dbReference>
<dbReference type="InterPro" id="IPR026983">
    <property type="entry name" value="DHC"/>
</dbReference>
<keyword evidence="4" id="KW-1185">Reference proteome</keyword>
<dbReference type="AlphaFoldDB" id="A0AAD5LP18"/>
<dbReference type="Gene3D" id="1.10.472.130">
    <property type="match status" value="1"/>
</dbReference>
<protein>
    <recommendedName>
        <fullName evidence="2">Dynein heavy chain AAA 5 extension domain-containing protein</fullName>
    </recommendedName>
</protein>
<dbReference type="GO" id="GO:0051959">
    <property type="term" value="F:dynein light intermediate chain binding"/>
    <property type="evidence" value="ECO:0007669"/>
    <property type="project" value="InterPro"/>
</dbReference>
<keyword evidence="1" id="KW-1133">Transmembrane helix</keyword>
<dbReference type="GO" id="GO:0007018">
    <property type="term" value="P:microtubule-based movement"/>
    <property type="evidence" value="ECO:0007669"/>
    <property type="project" value="InterPro"/>
</dbReference>
<reference evidence="3" key="1">
    <citation type="submission" date="2021-12" db="EMBL/GenBank/DDBJ databases">
        <title>Prjna785345.</title>
        <authorList>
            <person name="Rujirawat T."/>
            <person name="Krajaejun T."/>
        </authorList>
    </citation>
    <scope>NUCLEOTIDE SEQUENCE</scope>
    <source>
        <strain evidence="3">Pi057C3</strain>
    </source>
</reference>
<comment type="caution">
    <text evidence="3">The sequence shown here is derived from an EMBL/GenBank/DDBJ whole genome shotgun (WGS) entry which is preliminary data.</text>
</comment>
<keyword evidence="1" id="KW-0812">Transmembrane</keyword>
<dbReference type="Pfam" id="PF17852">
    <property type="entry name" value="Dynein_AAA_lid"/>
    <property type="match status" value="1"/>
</dbReference>
<organism evidence="3 4">
    <name type="scientific">Pythium insidiosum</name>
    <name type="common">Pythiosis disease agent</name>
    <dbReference type="NCBI Taxonomy" id="114742"/>
    <lineage>
        <taxon>Eukaryota</taxon>
        <taxon>Sar</taxon>
        <taxon>Stramenopiles</taxon>
        <taxon>Oomycota</taxon>
        <taxon>Peronosporomycetes</taxon>
        <taxon>Pythiales</taxon>
        <taxon>Pythiaceae</taxon>
        <taxon>Pythium</taxon>
    </lineage>
</organism>
<feature type="transmembrane region" description="Helical" evidence="1">
    <location>
        <begin position="71"/>
        <end position="90"/>
    </location>
</feature>
<evidence type="ECO:0000259" key="2">
    <source>
        <dbReference type="Pfam" id="PF17852"/>
    </source>
</evidence>
<dbReference type="InterPro" id="IPR041466">
    <property type="entry name" value="Dynein_AAA5_ext"/>
</dbReference>
<gene>
    <name evidence="3" type="ORF">P43SY_012003</name>
</gene>
<dbReference type="GO" id="GO:0030286">
    <property type="term" value="C:dynein complex"/>
    <property type="evidence" value="ECO:0007669"/>
    <property type="project" value="InterPro"/>
</dbReference>